<dbReference type="KEGG" id="gms:SOIL9_54480"/>
<dbReference type="InterPro" id="IPR013977">
    <property type="entry name" value="GcvT_C"/>
</dbReference>
<accession>A0A6P2CV59</accession>
<feature type="domain" description="Aminomethyltransferase C-terminal" evidence="4">
    <location>
        <begin position="262"/>
        <end position="340"/>
    </location>
</feature>
<dbReference type="PANTHER" id="PTHR43757">
    <property type="entry name" value="AMINOMETHYLTRANSFERASE"/>
    <property type="match status" value="1"/>
</dbReference>
<dbReference type="Pfam" id="PF08669">
    <property type="entry name" value="GCV_T_C"/>
    <property type="match status" value="1"/>
</dbReference>
<evidence type="ECO:0000259" key="3">
    <source>
        <dbReference type="Pfam" id="PF01571"/>
    </source>
</evidence>
<dbReference type="NCBIfam" id="TIGR03317">
    <property type="entry name" value="ygfZ_signature"/>
    <property type="match status" value="1"/>
</dbReference>
<proteinExistence type="predicted"/>
<evidence type="ECO:0000256" key="1">
    <source>
        <dbReference type="ARBA" id="ARBA00022946"/>
    </source>
</evidence>
<dbReference type="EMBL" id="LR593886">
    <property type="protein sequence ID" value="VTR92266.1"/>
    <property type="molecule type" value="Genomic_DNA"/>
</dbReference>
<dbReference type="Gene3D" id="3.30.1360.120">
    <property type="entry name" value="Probable tRNA modification gtpase trme, domain 1"/>
    <property type="match status" value="1"/>
</dbReference>
<name>A0A6P2CV59_9BACT</name>
<keyword evidence="1" id="KW-0809">Transit peptide</keyword>
<feature type="domain" description="GCVT N-terminal" evidence="3">
    <location>
        <begin position="10"/>
        <end position="232"/>
    </location>
</feature>
<dbReference type="InterPro" id="IPR027266">
    <property type="entry name" value="TrmE/GcvT-like"/>
</dbReference>
<gene>
    <name evidence="5" type="ORF">SOIL9_54480</name>
</gene>
<dbReference type="PIRSF" id="PIRSF006487">
    <property type="entry name" value="GcvT"/>
    <property type="match status" value="1"/>
</dbReference>
<organism evidence="5 6">
    <name type="scientific">Gemmata massiliana</name>
    <dbReference type="NCBI Taxonomy" id="1210884"/>
    <lineage>
        <taxon>Bacteria</taxon>
        <taxon>Pseudomonadati</taxon>
        <taxon>Planctomycetota</taxon>
        <taxon>Planctomycetia</taxon>
        <taxon>Gemmatales</taxon>
        <taxon>Gemmataceae</taxon>
        <taxon>Gemmata</taxon>
    </lineage>
</organism>
<dbReference type="AlphaFoldDB" id="A0A6P2CV59"/>
<dbReference type="PANTHER" id="PTHR43757:SF2">
    <property type="entry name" value="AMINOMETHYLTRANSFERASE, MITOCHONDRIAL"/>
    <property type="match status" value="1"/>
</dbReference>
<keyword evidence="5" id="KW-0808">Transferase</keyword>
<evidence type="ECO:0000259" key="4">
    <source>
        <dbReference type="Pfam" id="PF08669"/>
    </source>
</evidence>
<evidence type="ECO:0000313" key="6">
    <source>
        <dbReference type="Proteomes" id="UP000464178"/>
    </source>
</evidence>
<dbReference type="InterPro" id="IPR017703">
    <property type="entry name" value="YgfZ/GCV_T_CS"/>
</dbReference>
<dbReference type="InterPro" id="IPR028896">
    <property type="entry name" value="GcvT/YgfZ/DmdA"/>
</dbReference>
<dbReference type="Pfam" id="PF01571">
    <property type="entry name" value="GCV_T"/>
    <property type="match status" value="1"/>
</dbReference>
<dbReference type="GO" id="GO:0016740">
    <property type="term" value="F:transferase activity"/>
    <property type="evidence" value="ECO:0007669"/>
    <property type="project" value="UniProtKB-KW"/>
</dbReference>
<evidence type="ECO:0008006" key="7">
    <source>
        <dbReference type="Google" id="ProtNLM"/>
    </source>
</evidence>
<dbReference type="Proteomes" id="UP000464178">
    <property type="component" value="Chromosome"/>
</dbReference>
<protein>
    <recommendedName>
        <fullName evidence="7">Aminomethyltransferase folate-binding domain-containing protein</fullName>
    </recommendedName>
</protein>
<dbReference type="InterPro" id="IPR006222">
    <property type="entry name" value="GCVT_N"/>
</dbReference>
<feature type="region of interest" description="Disordered" evidence="2">
    <location>
        <begin position="318"/>
        <end position="340"/>
    </location>
</feature>
<evidence type="ECO:0000256" key="2">
    <source>
        <dbReference type="SAM" id="MobiDB-lite"/>
    </source>
</evidence>
<reference evidence="5 6" key="1">
    <citation type="submission" date="2019-05" db="EMBL/GenBank/DDBJ databases">
        <authorList>
            <consortium name="Science for Life Laboratories"/>
        </authorList>
    </citation>
    <scope>NUCLEOTIDE SEQUENCE [LARGE SCALE GENOMIC DNA]</scope>
    <source>
        <strain evidence="5">Soil9</strain>
    </source>
</reference>
<evidence type="ECO:0000313" key="5">
    <source>
        <dbReference type="EMBL" id="VTR92266.1"/>
    </source>
</evidence>
<dbReference type="SUPFAM" id="SSF101790">
    <property type="entry name" value="Aminomethyltransferase beta-barrel domain"/>
    <property type="match status" value="1"/>
</dbReference>
<dbReference type="InterPro" id="IPR029043">
    <property type="entry name" value="GcvT/YgfZ_C"/>
</dbReference>
<dbReference type="RefSeq" id="WP_162667160.1">
    <property type="nucleotide sequence ID" value="NZ_LR593886.1"/>
</dbReference>
<dbReference type="SUPFAM" id="SSF103025">
    <property type="entry name" value="Folate-binding domain"/>
    <property type="match status" value="1"/>
</dbReference>
<keyword evidence="6" id="KW-1185">Reference proteome</keyword>
<sequence>MTTATPVPASAEYQSALTSAALFDISGAAKLLLTGPDAPMFLGNLSTNDVKALPLGGGCEAYFCDARAKVKFQAWIYHVRLSDARHAMWIETTPGRNTELVQYLDRYLISEQVEIADRTADFAQFHLAGPKAATVLGAALGEPVPELPEFAHMERTFGRDATCSLRRRDQLGAPGFDIVCRTDVAEGVKRMLLAAGATPAGFDTFETLRIEAGTPVFGKDIDENRFVMEVGYAPRAVSYAKGCYLGQEPIVMARDRAGHVNRAFLGLKVLEGGPLPAGAKVFRDGQEVGLVTSSCQSPRLGVPVALAYLKWKHQEPGTRMEAETPAGRQPVEVLGLPPVK</sequence>